<evidence type="ECO:0000313" key="2">
    <source>
        <dbReference type="Proteomes" id="UP000465221"/>
    </source>
</evidence>
<dbReference type="InterPro" id="IPR036291">
    <property type="entry name" value="NAD(P)-bd_dom_sf"/>
</dbReference>
<dbReference type="PRINTS" id="PR00081">
    <property type="entry name" value="GDHRDH"/>
</dbReference>
<dbReference type="GO" id="GO:0016616">
    <property type="term" value="F:oxidoreductase activity, acting on the CH-OH group of donors, NAD or NADP as acceptor"/>
    <property type="evidence" value="ECO:0007669"/>
    <property type="project" value="TreeGrafter"/>
</dbReference>
<dbReference type="PANTHER" id="PTHR45458:SF3">
    <property type="entry name" value="CHAIN DEHYDROGENASE (ATSC), PUTATIVE-RELATED"/>
    <property type="match status" value="1"/>
</dbReference>
<proteinExistence type="predicted"/>
<accession>A0A8H3NVC1</accession>
<comment type="caution">
    <text evidence="1">The sequence shown here is derived from an EMBL/GenBank/DDBJ whole genome shotgun (WGS) entry which is preliminary data.</text>
</comment>
<dbReference type="Pfam" id="PF00106">
    <property type="entry name" value="adh_short"/>
    <property type="match status" value="1"/>
</dbReference>
<dbReference type="InterPro" id="IPR052184">
    <property type="entry name" value="SDR_enzymes"/>
</dbReference>
<evidence type="ECO:0000313" key="1">
    <source>
        <dbReference type="EMBL" id="GFF38214.1"/>
    </source>
</evidence>
<dbReference type="PANTHER" id="PTHR45458">
    <property type="entry name" value="SHORT-CHAIN DEHYDROGENASE/REDUCTASE SDR"/>
    <property type="match status" value="1"/>
</dbReference>
<name>A0A8H3NVC1_9EURO</name>
<dbReference type="CDD" id="cd05325">
    <property type="entry name" value="carb_red_sniffer_like_SDR_c"/>
    <property type="match status" value="1"/>
</dbReference>
<gene>
    <name evidence="1" type="ORF">IFM46972_05476</name>
</gene>
<dbReference type="Gene3D" id="3.40.50.720">
    <property type="entry name" value="NAD(P)-binding Rossmann-like Domain"/>
    <property type="match status" value="1"/>
</dbReference>
<dbReference type="Proteomes" id="UP000465221">
    <property type="component" value="Unassembled WGS sequence"/>
</dbReference>
<reference evidence="1 2" key="1">
    <citation type="submission" date="2020-01" db="EMBL/GenBank/DDBJ databases">
        <title>Draft genome sequence of Aspergillus udagawae IFM 46972.</title>
        <authorList>
            <person name="Takahashi H."/>
            <person name="Yaguchi T."/>
        </authorList>
    </citation>
    <scope>NUCLEOTIDE SEQUENCE [LARGE SCALE GENOMIC DNA]</scope>
    <source>
        <strain evidence="1 2">IFM 46972</strain>
    </source>
</reference>
<organism evidence="1 2">
    <name type="scientific">Aspergillus udagawae</name>
    <dbReference type="NCBI Taxonomy" id="91492"/>
    <lineage>
        <taxon>Eukaryota</taxon>
        <taxon>Fungi</taxon>
        <taxon>Dikarya</taxon>
        <taxon>Ascomycota</taxon>
        <taxon>Pezizomycotina</taxon>
        <taxon>Eurotiomycetes</taxon>
        <taxon>Eurotiomycetidae</taxon>
        <taxon>Eurotiales</taxon>
        <taxon>Aspergillaceae</taxon>
        <taxon>Aspergillus</taxon>
        <taxon>Aspergillus subgen. Fumigati</taxon>
    </lineage>
</organism>
<dbReference type="AlphaFoldDB" id="A0A8H3NVC1"/>
<protein>
    <submittedName>
        <fullName evidence="1">Uncharacterized oxidoreductase C663.09c</fullName>
    </submittedName>
</protein>
<dbReference type="EMBL" id="BLKC01000033">
    <property type="protein sequence ID" value="GFF38214.1"/>
    <property type="molecule type" value="Genomic_DNA"/>
</dbReference>
<dbReference type="InterPro" id="IPR002347">
    <property type="entry name" value="SDR_fam"/>
</dbReference>
<dbReference type="SUPFAM" id="SSF51735">
    <property type="entry name" value="NAD(P)-binding Rossmann-fold domains"/>
    <property type="match status" value="1"/>
</dbReference>
<sequence>MSVYVITGVSRGIGFEFLKQLSEDQNNLVVGLVRDKAGTEKKVAAELGDRPNVHIVHADLTKYASLKQAAADTAEIVGERGIDYLVANGALVSELDAYVPIGALATVKAGLWLTHNRSTKPEELDAVSSQLWQTNVVGNIHLFHLFLPLVMKGKVKKVITISTGVADLDLTNDLGIDVGALYAASKAAMNIIVAKFNVQYKKDGVLFMGISPGLVEVGRYSDATPEEIQGLMGFMGALQTYAPDFKGPITPEESVRHVRAVWEKASIEGGSGGAFVSHFGNKQWV</sequence>